<feature type="transmembrane region" description="Helical" evidence="1">
    <location>
        <begin position="35"/>
        <end position="54"/>
    </location>
</feature>
<keyword evidence="1" id="KW-1133">Transmembrane helix</keyword>
<comment type="caution">
    <text evidence="2">The sequence shown here is derived from an EMBL/GenBank/DDBJ whole genome shotgun (WGS) entry which is preliminary data.</text>
</comment>
<keyword evidence="1" id="KW-0472">Membrane</keyword>
<dbReference type="EMBL" id="PDZR01000015">
    <property type="protein sequence ID" value="PNG25475.1"/>
    <property type="molecule type" value="Genomic_DNA"/>
</dbReference>
<dbReference type="Proteomes" id="UP000236286">
    <property type="component" value="Unassembled WGS sequence"/>
</dbReference>
<accession>A0A2J7TFC7</accession>
<organism evidence="2 3">
    <name type="scientific">Methylocella silvestris</name>
    <dbReference type="NCBI Taxonomy" id="199596"/>
    <lineage>
        <taxon>Bacteria</taxon>
        <taxon>Pseudomonadati</taxon>
        <taxon>Pseudomonadota</taxon>
        <taxon>Alphaproteobacteria</taxon>
        <taxon>Hyphomicrobiales</taxon>
        <taxon>Beijerinckiaceae</taxon>
        <taxon>Methylocella</taxon>
    </lineage>
</organism>
<evidence type="ECO:0000256" key="1">
    <source>
        <dbReference type="SAM" id="Phobius"/>
    </source>
</evidence>
<reference evidence="2 3" key="1">
    <citation type="submission" date="2017-10" db="EMBL/GenBank/DDBJ databases">
        <title>Genome announcement of Methylocella silvestris TVC from permafrost.</title>
        <authorList>
            <person name="Wang J."/>
            <person name="Geng K."/>
            <person name="Ul-Haque F."/>
            <person name="Crombie A.T."/>
            <person name="Street L.E."/>
            <person name="Wookey P.A."/>
            <person name="Murrell J.C."/>
            <person name="Pratscher J."/>
        </authorList>
    </citation>
    <scope>NUCLEOTIDE SEQUENCE [LARGE SCALE GENOMIC DNA]</scope>
    <source>
        <strain evidence="2 3">TVC</strain>
    </source>
</reference>
<dbReference type="OrthoDB" id="8452048at2"/>
<evidence type="ECO:0000313" key="2">
    <source>
        <dbReference type="EMBL" id="PNG25475.1"/>
    </source>
</evidence>
<keyword evidence="1" id="KW-0812">Transmembrane</keyword>
<proteinExistence type="predicted"/>
<gene>
    <name evidence="2" type="ORF">CR492_13205</name>
</gene>
<evidence type="ECO:0000313" key="3">
    <source>
        <dbReference type="Proteomes" id="UP000236286"/>
    </source>
</evidence>
<name>A0A2J7TFC7_METSI</name>
<dbReference type="RefSeq" id="WP_102844215.1">
    <property type="nucleotide sequence ID" value="NZ_PDZR01000015.1"/>
</dbReference>
<dbReference type="AlphaFoldDB" id="A0A2J7TFC7"/>
<sequence length="128" mass="14027">MAETFPEKYAAALRDWAPIALWIAAFAIADRWFDLPIVFSAPAAFLGALIYGYFARERSKRRRADLMEEAAAAWEEVEAAARDVQEAESTSAAAAVIAQRGEAYAAALDRSAIVARRLADYDARRKGG</sequence>
<protein>
    <submittedName>
        <fullName evidence="2">Uncharacterized protein</fullName>
    </submittedName>
</protein>